<dbReference type="Gene3D" id="3.40.309.10">
    <property type="entry name" value="Aldehyde Dehydrogenase, Chain A, domain 2"/>
    <property type="match status" value="1"/>
</dbReference>
<dbReference type="GO" id="GO:0004030">
    <property type="term" value="F:aldehyde dehydrogenase [NAD(P)+] activity"/>
    <property type="evidence" value="ECO:0007669"/>
    <property type="project" value="InterPro"/>
</dbReference>
<dbReference type="EC" id="1.2.1.79" evidence="5"/>
<evidence type="ECO:0000256" key="3">
    <source>
        <dbReference type="ARBA" id="ARBA00023002"/>
    </source>
</evidence>
<dbReference type="InterPro" id="IPR016163">
    <property type="entry name" value="Ald_DH_C"/>
</dbReference>
<dbReference type="EMBL" id="UNSC01000007">
    <property type="protein sequence ID" value="SZD74089.1"/>
    <property type="molecule type" value="Genomic_DNA"/>
</dbReference>
<organism evidence="5 6">
    <name type="scientific">Candidatus Ornithobacterium hominis</name>
    <dbReference type="NCBI Taxonomy" id="2497989"/>
    <lineage>
        <taxon>Bacteria</taxon>
        <taxon>Pseudomonadati</taxon>
        <taxon>Bacteroidota</taxon>
        <taxon>Flavobacteriia</taxon>
        <taxon>Flavobacteriales</taxon>
        <taxon>Weeksellaceae</taxon>
        <taxon>Ornithobacterium</taxon>
    </lineage>
</organism>
<dbReference type="InterPro" id="IPR047110">
    <property type="entry name" value="GABD/Sad-like"/>
</dbReference>
<name>A0A383U3X2_9FLAO</name>
<keyword evidence="6" id="KW-1185">Reference proteome</keyword>
<dbReference type="RefSeq" id="WP_119059722.1">
    <property type="nucleotide sequence ID" value="NZ_UNSC01000007.1"/>
</dbReference>
<dbReference type="Proteomes" id="UP000262142">
    <property type="component" value="Unassembled WGS sequence"/>
</dbReference>
<gene>
    <name evidence="5" type="primary">gabD1</name>
    <name evidence="5" type="ORF">SAMEA104719789_01547</name>
</gene>
<dbReference type="Gene3D" id="3.40.605.10">
    <property type="entry name" value="Aldehyde Dehydrogenase, Chain A, domain 1"/>
    <property type="match status" value="1"/>
</dbReference>
<dbReference type="PROSITE" id="PS00070">
    <property type="entry name" value="ALDEHYDE_DEHYDR_CYS"/>
    <property type="match status" value="1"/>
</dbReference>
<evidence type="ECO:0000256" key="1">
    <source>
        <dbReference type="ARBA" id="ARBA00009986"/>
    </source>
</evidence>
<dbReference type="InterPro" id="IPR015590">
    <property type="entry name" value="Aldehyde_DH_dom"/>
</dbReference>
<protein>
    <submittedName>
        <fullName evidence="5">Succinate-semialdehyde dehydrogenase [NADP(+)] 1</fullName>
        <ecNumber evidence="5">1.2.1.79</ecNumber>
    </submittedName>
</protein>
<dbReference type="InterPro" id="IPR016160">
    <property type="entry name" value="Ald_DH_CS_CYS"/>
</dbReference>
<comment type="similarity">
    <text evidence="1">Belongs to the aldehyde dehydrogenase family.</text>
</comment>
<evidence type="ECO:0000313" key="6">
    <source>
        <dbReference type="Proteomes" id="UP000262142"/>
    </source>
</evidence>
<dbReference type="FunFam" id="3.40.605.10:FF:000012">
    <property type="entry name" value="NAD-dependent succinate-semialdehyde dehydrogenase"/>
    <property type="match status" value="1"/>
</dbReference>
<dbReference type="InterPro" id="IPR016162">
    <property type="entry name" value="Ald_DH_N"/>
</dbReference>
<evidence type="ECO:0000256" key="2">
    <source>
        <dbReference type="ARBA" id="ARBA00022857"/>
    </source>
</evidence>
<dbReference type="CDD" id="cd07100">
    <property type="entry name" value="ALDH_SSADH1_GabD1"/>
    <property type="match status" value="1"/>
</dbReference>
<dbReference type="GO" id="GO:0004777">
    <property type="term" value="F:succinate-semialdehyde dehydrogenase (NAD+) activity"/>
    <property type="evidence" value="ECO:0007669"/>
    <property type="project" value="TreeGrafter"/>
</dbReference>
<evidence type="ECO:0000259" key="4">
    <source>
        <dbReference type="Pfam" id="PF00171"/>
    </source>
</evidence>
<evidence type="ECO:0000313" key="5">
    <source>
        <dbReference type="EMBL" id="SZD74089.1"/>
    </source>
</evidence>
<dbReference type="AlphaFoldDB" id="A0A383U3X2"/>
<dbReference type="GO" id="GO:0036243">
    <property type="term" value="F:succinate-semialdehyde dehydrogenase (NADP+) activity"/>
    <property type="evidence" value="ECO:0007669"/>
    <property type="project" value="UniProtKB-EC"/>
</dbReference>
<reference evidence="5 6" key="1">
    <citation type="submission" date="2018-09" db="EMBL/GenBank/DDBJ databases">
        <authorList>
            <consortium name="Pathogen Informatics"/>
        </authorList>
    </citation>
    <scope>NUCLEOTIDE SEQUENCE [LARGE SCALE GENOMIC DNA]</scope>
    <source>
        <strain evidence="5 6">OH-22767</strain>
    </source>
</reference>
<accession>A0A383U3X2</accession>
<feature type="domain" description="Aldehyde dehydrogenase" evidence="4">
    <location>
        <begin position="2"/>
        <end position="445"/>
    </location>
</feature>
<dbReference type="InterPro" id="IPR016161">
    <property type="entry name" value="Ald_DH/histidinol_DH"/>
</dbReference>
<sequence length="449" mass="50126">MKSINPYTNELLFEHHEDSAEKIHQVIEKSHQAFLSWRKTGFEERAKKIMKVAQFIEKEKNEFAKIMTLEMGKPISQSISEIEKCAWVCEYYAENAEKFLEPKSIETDAQKSYIRYDALGVILGIMPWNYPFWQVFRFAIPTLMAGNTVLLKHASNVMQSSKNIAKAFEYAGLGEIFQALIISSEKIEKIIKNPRIKGVSLTGSKPAGSAIAKIAGEEIKPSLLELGGSNALVVFEDCNWDSTLETIVNARFQNTGQSCIAGKRLLIEESIFDSFLKALKIKIENLKSGDPLNSETYIGTLAREDLAEDLEKQMKKSVEMGAEILIGGKRNAAYFEPTLLTNVTTEMPVFQEETFGPLLIAVPFKNENEAIDLVNASNFGLGCSLFTQNLDRAERMISELNEGAVFINELVKSDPRLPFGGVGISGYGRELSEDGILSFVNKKTVFLKA</sequence>
<dbReference type="Pfam" id="PF00171">
    <property type="entry name" value="Aldedh"/>
    <property type="match status" value="1"/>
</dbReference>
<keyword evidence="3 5" id="KW-0560">Oxidoreductase</keyword>
<dbReference type="OrthoDB" id="9762913at2"/>
<proteinExistence type="inferred from homology"/>
<dbReference type="SUPFAM" id="SSF53720">
    <property type="entry name" value="ALDH-like"/>
    <property type="match status" value="1"/>
</dbReference>
<dbReference type="PANTHER" id="PTHR43217">
    <property type="entry name" value="SUCCINATE SEMIALDEHYDE DEHYDROGENASE [NAD(P)+] SAD"/>
    <property type="match status" value="1"/>
</dbReference>
<dbReference type="InterPro" id="IPR044148">
    <property type="entry name" value="ALDH_GabD1-like"/>
</dbReference>
<keyword evidence="2" id="KW-0521">NADP</keyword>
<dbReference type="PANTHER" id="PTHR43217:SF1">
    <property type="entry name" value="SUCCINATE SEMIALDEHYDE DEHYDROGENASE [NAD(P)+] SAD"/>
    <property type="match status" value="1"/>
</dbReference>